<sequence>MDRDAIVQGWLDTLTLFGNEVKVDTALATSAALPFWLDEIRLSEDETSLMEAIMNQLDEVTLMSYRDTADALQQITASKLVLGDRLGKKVFVGIETNPTSEPPHITFHEEGRAVMERELQAIHELLSVYPSYAGVSVHDYAGWRNLKE</sequence>
<dbReference type="AlphaFoldDB" id="A0A2W1NV88"/>
<dbReference type="Proteomes" id="UP000214746">
    <property type="component" value="Unassembled WGS sequence"/>
</dbReference>
<keyword evidence="2" id="KW-1185">Reference proteome</keyword>
<proteinExistence type="predicted"/>
<dbReference type="RefSeq" id="WP_089201347.1">
    <property type="nucleotide sequence ID" value="NZ_NHRJ02000015.1"/>
</dbReference>
<evidence type="ECO:0000313" key="1">
    <source>
        <dbReference type="EMBL" id="PZE19602.1"/>
    </source>
</evidence>
<organism evidence="1 2">
    <name type="scientific">Paenibacillus xerothermodurans</name>
    <dbReference type="NCBI Taxonomy" id="1977292"/>
    <lineage>
        <taxon>Bacteria</taxon>
        <taxon>Bacillati</taxon>
        <taxon>Bacillota</taxon>
        <taxon>Bacilli</taxon>
        <taxon>Bacillales</taxon>
        <taxon>Paenibacillaceae</taxon>
        <taxon>Paenibacillus</taxon>
    </lineage>
</organism>
<protein>
    <submittedName>
        <fullName evidence="1">Uncharacterized protein</fullName>
    </submittedName>
</protein>
<name>A0A2W1NV88_PAEXE</name>
<dbReference type="OrthoDB" id="7054537at2"/>
<dbReference type="EMBL" id="NHRJ02000015">
    <property type="protein sequence ID" value="PZE19602.1"/>
    <property type="molecule type" value="Genomic_DNA"/>
</dbReference>
<reference evidence="1" key="1">
    <citation type="submission" date="2018-06" db="EMBL/GenBank/DDBJ databases">
        <title>Paenibacillus xerothermodurans sp. nov. an extremely dry heat resistant spore forming bacterium isolated from the soil of Cape Canaveral, Florida.</title>
        <authorList>
            <person name="Seuylemezian A."/>
            <person name="Kaur N."/>
            <person name="Patil P."/>
            <person name="Patil P."/>
            <person name="Mayilraj S."/>
            <person name="Vaishampayan P."/>
        </authorList>
    </citation>
    <scope>NUCLEOTIDE SEQUENCE [LARGE SCALE GENOMIC DNA]</scope>
    <source>
        <strain evidence="1">ATCC 27380</strain>
    </source>
</reference>
<gene>
    <name evidence="1" type="ORF">CBW46_017970</name>
</gene>
<evidence type="ECO:0000313" key="2">
    <source>
        <dbReference type="Proteomes" id="UP000214746"/>
    </source>
</evidence>
<comment type="caution">
    <text evidence="1">The sequence shown here is derived from an EMBL/GenBank/DDBJ whole genome shotgun (WGS) entry which is preliminary data.</text>
</comment>
<accession>A0A2W1NV88</accession>